<dbReference type="AlphaFoldDB" id="A0A0G3WJM9"/>
<dbReference type="OrthoDB" id="9797941at2"/>
<dbReference type="Pfam" id="PF02579">
    <property type="entry name" value="Nitro_FeMo-Co"/>
    <property type="match status" value="1"/>
</dbReference>
<gene>
    <name evidence="2" type="primary">nifB</name>
    <name evidence="2" type="ORF">Epro_0688</name>
</gene>
<dbReference type="EMBL" id="CP009498">
    <property type="protein sequence ID" value="AKL98067.1"/>
    <property type="molecule type" value="Genomic_DNA"/>
</dbReference>
<dbReference type="InterPro" id="IPR003731">
    <property type="entry name" value="Di-Nase_FeMo-co_biosynth"/>
</dbReference>
<dbReference type="Proteomes" id="UP000035337">
    <property type="component" value="Chromosome"/>
</dbReference>
<evidence type="ECO:0000259" key="1">
    <source>
        <dbReference type="Pfam" id="PF02579"/>
    </source>
</evidence>
<dbReference type="Gene3D" id="3.30.420.130">
    <property type="entry name" value="Dinitrogenase iron-molybdenum cofactor biosynthesis domain"/>
    <property type="match status" value="1"/>
</dbReference>
<protein>
    <submittedName>
        <fullName evidence="2">Putative Dinitrogenase iron-molybdenum cofactor biosynthesis protein NifB</fullName>
    </submittedName>
</protein>
<sequence length="112" mass="13030">MALKKIAFASTDGVYVDEHFGRADMFYIYDILPKPSLTERRRFARSTERCHDESNFEKAYETLKDCEAVFASKVGQSAAEFLIKKNIRVFQVEEKIEDVLEAIIEENKNEQQ</sequence>
<dbReference type="KEGG" id="epo:Epro_0688"/>
<evidence type="ECO:0000313" key="2">
    <source>
        <dbReference type="EMBL" id="AKL98067.1"/>
    </source>
</evidence>
<dbReference type="InterPro" id="IPR051840">
    <property type="entry name" value="NifX/NifY_domain"/>
</dbReference>
<reference evidence="2 3" key="1">
    <citation type="submission" date="2014-09" db="EMBL/GenBank/DDBJ databases">
        <title>Complete genome sequence of Endomicrobium proavitum.</title>
        <authorList>
            <person name="Zheng H."/>
        </authorList>
    </citation>
    <scope>NUCLEOTIDE SEQUENCE [LARGE SCALE GENOMIC DNA]</scope>
    <source>
        <strain evidence="2 3">Rsa215</strain>
    </source>
</reference>
<accession>A0A0G3WJM9</accession>
<dbReference type="STRING" id="1408281.Epro_0688"/>
<dbReference type="PANTHER" id="PTHR33937">
    <property type="entry name" value="IRON-MOLYBDENUM PROTEIN-RELATED-RELATED"/>
    <property type="match status" value="1"/>
</dbReference>
<dbReference type="InterPro" id="IPR036105">
    <property type="entry name" value="DiNase_FeMo-co_biosyn_sf"/>
</dbReference>
<proteinExistence type="predicted"/>
<feature type="domain" description="Dinitrogenase iron-molybdenum cofactor biosynthesis" evidence="1">
    <location>
        <begin position="13"/>
        <end position="104"/>
    </location>
</feature>
<evidence type="ECO:0000313" key="3">
    <source>
        <dbReference type="Proteomes" id="UP000035337"/>
    </source>
</evidence>
<organism evidence="2 3">
    <name type="scientific">Endomicrobium proavitum</name>
    <dbReference type="NCBI Taxonomy" id="1408281"/>
    <lineage>
        <taxon>Bacteria</taxon>
        <taxon>Pseudomonadati</taxon>
        <taxon>Elusimicrobiota</taxon>
        <taxon>Endomicrobiia</taxon>
        <taxon>Endomicrobiales</taxon>
        <taxon>Endomicrobiaceae</taxon>
        <taxon>Endomicrobium</taxon>
    </lineage>
</organism>
<dbReference type="PANTHER" id="PTHR33937:SF1">
    <property type="entry name" value="IRON-MOLIBDENUM COFACTOR PROCESSING PROTEIN"/>
    <property type="match status" value="1"/>
</dbReference>
<name>A0A0G3WJM9_9BACT</name>
<dbReference type="SUPFAM" id="SSF53146">
    <property type="entry name" value="Nitrogenase accessory factor-like"/>
    <property type="match status" value="1"/>
</dbReference>
<keyword evidence="3" id="KW-1185">Reference proteome</keyword>
<dbReference type="RefSeq" id="WP_052570615.1">
    <property type="nucleotide sequence ID" value="NZ_CP009498.1"/>
</dbReference>